<reference evidence="2 3" key="1">
    <citation type="submission" date="2020-04" db="EMBL/GenBank/DDBJ databases">
        <authorList>
            <person name="Basu S."/>
            <person name="Maruthanayagam V."/>
            <person name="Chakraborty S."/>
            <person name="Pramanik A."/>
            <person name="Mukherjee J."/>
            <person name="Brink B."/>
        </authorList>
    </citation>
    <scope>NUCLEOTIDE SEQUENCE [LARGE SCALE GENOMIC DNA]</scope>
    <source>
        <strain evidence="2 3">AP17</strain>
    </source>
</reference>
<proteinExistence type="predicted"/>
<evidence type="ECO:0000313" key="3">
    <source>
        <dbReference type="Proteomes" id="UP000500857"/>
    </source>
</evidence>
<feature type="region of interest" description="Disordered" evidence="1">
    <location>
        <begin position="1"/>
        <end position="28"/>
    </location>
</feature>
<protein>
    <submittedName>
        <fullName evidence="2">Uncharacterized protein</fullName>
    </submittedName>
</protein>
<gene>
    <name evidence="2" type="ORF">HCG48_07005</name>
</gene>
<accession>A0A6H1TW28</accession>
<dbReference type="RefSeq" id="WP_168568512.1">
    <property type="nucleotide sequence ID" value="NZ_CP051167.1"/>
</dbReference>
<dbReference type="EMBL" id="CP051167">
    <property type="protein sequence ID" value="QIZ70357.1"/>
    <property type="molecule type" value="Genomic_DNA"/>
</dbReference>
<keyword evidence="3" id="KW-1185">Reference proteome</keyword>
<dbReference type="AlphaFoldDB" id="A0A6H1TW28"/>
<dbReference type="KEGG" id="oxy:HCG48_07005"/>
<dbReference type="Proteomes" id="UP000500857">
    <property type="component" value="Chromosome"/>
</dbReference>
<sequence length="67" mass="7426">MRTFEEKKALSPAASGRSPRSRSAKREASKLLKIPGLRGGFSPQLGNLLQNLTSFSDAIYHYTCDRL</sequence>
<name>A0A6H1TW28_9CYAN</name>
<organism evidence="2 3">
    <name type="scientific">Oxynema aestuarii AP17</name>
    <dbReference type="NCBI Taxonomy" id="2064643"/>
    <lineage>
        <taxon>Bacteria</taxon>
        <taxon>Bacillati</taxon>
        <taxon>Cyanobacteriota</taxon>
        <taxon>Cyanophyceae</taxon>
        <taxon>Oscillatoriophycideae</taxon>
        <taxon>Oscillatoriales</taxon>
        <taxon>Oscillatoriaceae</taxon>
        <taxon>Oxynema</taxon>
        <taxon>Oxynema aestuarii</taxon>
    </lineage>
</organism>
<evidence type="ECO:0000256" key="1">
    <source>
        <dbReference type="SAM" id="MobiDB-lite"/>
    </source>
</evidence>
<evidence type="ECO:0000313" key="2">
    <source>
        <dbReference type="EMBL" id="QIZ70357.1"/>
    </source>
</evidence>